<proteinExistence type="predicted"/>
<dbReference type="SUPFAM" id="SSF53335">
    <property type="entry name" value="S-adenosyl-L-methionine-dependent methyltransferases"/>
    <property type="match status" value="1"/>
</dbReference>
<gene>
    <name evidence="2" type="ORF">R1sor_009680</name>
</gene>
<accession>A0ABD3HXT1</accession>
<dbReference type="EMBL" id="JBJQOH010000002">
    <property type="protein sequence ID" value="KAL3695604.1"/>
    <property type="molecule type" value="Genomic_DNA"/>
</dbReference>
<protein>
    <recommendedName>
        <fullName evidence="1">Methyltransferase type 11 domain-containing protein</fullName>
    </recommendedName>
</protein>
<dbReference type="CDD" id="cd02440">
    <property type="entry name" value="AdoMet_MTases"/>
    <property type="match status" value="1"/>
</dbReference>
<name>A0ABD3HXT1_9MARC</name>
<dbReference type="AlphaFoldDB" id="A0ABD3HXT1"/>
<dbReference type="Gene3D" id="3.40.50.150">
    <property type="entry name" value="Vaccinia Virus protein VP39"/>
    <property type="match status" value="1"/>
</dbReference>
<dbReference type="Proteomes" id="UP001633002">
    <property type="component" value="Unassembled WGS sequence"/>
</dbReference>
<dbReference type="InterPro" id="IPR029063">
    <property type="entry name" value="SAM-dependent_MTases_sf"/>
</dbReference>
<dbReference type="InterPro" id="IPR013216">
    <property type="entry name" value="Methyltransf_11"/>
</dbReference>
<dbReference type="PANTHER" id="PTHR45180:SF1">
    <property type="entry name" value="OS01G0307686 PROTEIN"/>
    <property type="match status" value="1"/>
</dbReference>
<evidence type="ECO:0000313" key="3">
    <source>
        <dbReference type="Proteomes" id="UP001633002"/>
    </source>
</evidence>
<evidence type="ECO:0000313" key="2">
    <source>
        <dbReference type="EMBL" id="KAL3695604.1"/>
    </source>
</evidence>
<dbReference type="PANTHER" id="PTHR45180">
    <property type="entry name" value="OS01G0307686 PROTEIN"/>
    <property type="match status" value="1"/>
</dbReference>
<sequence>MASRARPVYPASAYSRARPVYPASLFEMLAAATKKHELAWDCATGNGQAASRLSEHFKSVVATDISDEQLAHAIPSPNVKYAKMAATPAPEELERIVGPENSVDLVTVATALHWFDLEKFYAVVKRVLRKPGGVLAAWTIMIPRVSPEIDKLADRFYYVDSGPYWDQEVIKIVDAAYATLPFPFEPVDERGIGPHKLSMTIEWNFEDYMTFWRSCSGVQAALDQGLDLLTDEVKDGFANAWGPANQVRLGMLEPTEVNRSILEIPARTLQLTLVTTLEEPLPFR</sequence>
<dbReference type="Pfam" id="PF08241">
    <property type="entry name" value="Methyltransf_11"/>
    <property type="match status" value="1"/>
</dbReference>
<feature type="domain" description="Methyltransferase type 11" evidence="1">
    <location>
        <begin position="41"/>
        <end position="136"/>
    </location>
</feature>
<reference evidence="2 3" key="1">
    <citation type="submission" date="2024-09" db="EMBL/GenBank/DDBJ databases">
        <title>Chromosome-scale assembly of Riccia sorocarpa.</title>
        <authorList>
            <person name="Paukszto L."/>
        </authorList>
    </citation>
    <scope>NUCLEOTIDE SEQUENCE [LARGE SCALE GENOMIC DNA]</scope>
    <source>
        <strain evidence="2">LP-2024</strain>
        <tissue evidence="2">Aerial parts of the thallus</tissue>
    </source>
</reference>
<comment type="caution">
    <text evidence="2">The sequence shown here is derived from an EMBL/GenBank/DDBJ whole genome shotgun (WGS) entry which is preliminary data.</text>
</comment>
<organism evidence="2 3">
    <name type="scientific">Riccia sorocarpa</name>
    <dbReference type="NCBI Taxonomy" id="122646"/>
    <lineage>
        <taxon>Eukaryota</taxon>
        <taxon>Viridiplantae</taxon>
        <taxon>Streptophyta</taxon>
        <taxon>Embryophyta</taxon>
        <taxon>Marchantiophyta</taxon>
        <taxon>Marchantiopsida</taxon>
        <taxon>Marchantiidae</taxon>
        <taxon>Marchantiales</taxon>
        <taxon>Ricciaceae</taxon>
        <taxon>Riccia</taxon>
    </lineage>
</organism>
<keyword evidence="3" id="KW-1185">Reference proteome</keyword>
<evidence type="ECO:0000259" key="1">
    <source>
        <dbReference type="Pfam" id="PF08241"/>
    </source>
</evidence>